<evidence type="ECO:0000259" key="2">
    <source>
        <dbReference type="Pfam" id="PF07596"/>
    </source>
</evidence>
<feature type="transmembrane region" description="Helical" evidence="1">
    <location>
        <begin position="12"/>
        <end position="30"/>
    </location>
</feature>
<dbReference type="PANTHER" id="PTHR30093">
    <property type="entry name" value="GENERAL SECRETION PATHWAY PROTEIN G"/>
    <property type="match status" value="1"/>
</dbReference>
<dbReference type="PANTHER" id="PTHR30093:SF2">
    <property type="entry name" value="TYPE II SECRETION SYSTEM PROTEIN H"/>
    <property type="match status" value="1"/>
</dbReference>
<dbReference type="Gene3D" id="3.30.700.10">
    <property type="entry name" value="Glycoprotein, Type 4 Pilin"/>
    <property type="match status" value="1"/>
</dbReference>
<keyword evidence="1" id="KW-0472">Membrane</keyword>
<evidence type="ECO:0000313" key="4">
    <source>
        <dbReference type="Proteomes" id="UP000004358"/>
    </source>
</evidence>
<name>A3ZMX3_9BACT</name>
<dbReference type="InterPro" id="IPR012902">
    <property type="entry name" value="N_methyl_site"/>
</dbReference>
<dbReference type="EMBL" id="AANZ01000002">
    <property type="protein sequence ID" value="EAQ82302.1"/>
    <property type="molecule type" value="Genomic_DNA"/>
</dbReference>
<accession>A3ZMX3</accession>
<dbReference type="NCBIfam" id="TIGR02532">
    <property type="entry name" value="IV_pilin_GFxxxE"/>
    <property type="match status" value="1"/>
</dbReference>
<dbReference type="InterPro" id="IPR045584">
    <property type="entry name" value="Pilin-like"/>
</dbReference>
<dbReference type="InterPro" id="IPR011453">
    <property type="entry name" value="DUF1559"/>
</dbReference>
<dbReference type="RefSeq" id="WP_002650144.1">
    <property type="nucleotide sequence ID" value="NZ_AANZ01000002.1"/>
</dbReference>
<keyword evidence="1" id="KW-1133">Transmembrane helix</keyword>
<dbReference type="HOGENOM" id="CLU_041661_0_0_0"/>
<dbReference type="Proteomes" id="UP000004358">
    <property type="component" value="Unassembled WGS sequence"/>
</dbReference>
<dbReference type="NCBIfam" id="TIGR04294">
    <property type="entry name" value="pre_pil_HX9DG"/>
    <property type="match status" value="1"/>
</dbReference>
<sequence>MRKNYGFTLVELLVVIAIIGVLIGLLLPAVQQAREAARRMSCTNNLKQIGIALHTYHDTHGAFPPAHYESGTDGPSYRHQFGFLVFLLPFVEQNNIYQLVDYSLIDLDTNANVNTAFQAAGGIDVASYICPSDPVGRNSDEWAPTNYLGNQGITCECRERECTGLFGHNTFFGLRDTTDGTSNTIAVGETLKGDNDAGSLRDNYIFERNVTDANDIDGCQATAPIKSDRATLWLGGPPEFNMFATIRSPNDKRFDCKGPNNGCNDFSARSAHPGGANLTFADGSVRFIADTTDSTAYQAMGTRAAGDIISN</sequence>
<protein>
    <recommendedName>
        <fullName evidence="2">DUF1559 domain-containing protein</fullName>
    </recommendedName>
</protein>
<proteinExistence type="predicted"/>
<evidence type="ECO:0000313" key="3">
    <source>
        <dbReference type="EMBL" id="EAQ82302.1"/>
    </source>
</evidence>
<dbReference type="AlphaFoldDB" id="A3ZMX3"/>
<gene>
    <name evidence="3" type="ORF">DSM3645_01270</name>
</gene>
<feature type="domain" description="DUF1559" evidence="2">
    <location>
        <begin position="31"/>
        <end position="294"/>
    </location>
</feature>
<dbReference type="Pfam" id="PF07963">
    <property type="entry name" value="N_methyl"/>
    <property type="match status" value="1"/>
</dbReference>
<reference evidence="3 4" key="1">
    <citation type="submission" date="2006-02" db="EMBL/GenBank/DDBJ databases">
        <authorList>
            <person name="Amann R."/>
            <person name="Ferriera S."/>
            <person name="Johnson J."/>
            <person name="Kravitz S."/>
            <person name="Halpern A."/>
            <person name="Remington K."/>
            <person name="Beeson K."/>
            <person name="Tran B."/>
            <person name="Rogers Y.-H."/>
            <person name="Friedman R."/>
            <person name="Venter J.C."/>
        </authorList>
    </citation>
    <scope>NUCLEOTIDE SEQUENCE [LARGE SCALE GENOMIC DNA]</scope>
    <source>
        <strain evidence="3 4">DSM 3645</strain>
    </source>
</reference>
<evidence type="ECO:0000256" key="1">
    <source>
        <dbReference type="SAM" id="Phobius"/>
    </source>
</evidence>
<comment type="caution">
    <text evidence="3">The sequence shown here is derived from an EMBL/GenBank/DDBJ whole genome shotgun (WGS) entry which is preliminary data.</text>
</comment>
<organism evidence="3 4">
    <name type="scientific">Blastopirellula marina DSM 3645</name>
    <dbReference type="NCBI Taxonomy" id="314230"/>
    <lineage>
        <taxon>Bacteria</taxon>
        <taxon>Pseudomonadati</taxon>
        <taxon>Planctomycetota</taxon>
        <taxon>Planctomycetia</taxon>
        <taxon>Pirellulales</taxon>
        <taxon>Pirellulaceae</taxon>
        <taxon>Blastopirellula</taxon>
    </lineage>
</organism>
<dbReference type="OrthoDB" id="217153at2"/>
<dbReference type="InterPro" id="IPR027558">
    <property type="entry name" value="Pre_pil_HX9DG_C"/>
</dbReference>
<dbReference type="Pfam" id="PF07596">
    <property type="entry name" value="SBP_bac_10"/>
    <property type="match status" value="1"/>
</dbReference>
<dbReference type="SUPFAM" id="SSF54523">
    <property type="entry name" value="Pili subunits"/>
    <property type="match status" value="1"/>
</dbReference>
<keyword evidence="1" id="KW-0812">Transmembrane</keyword>